<evidence type="ECO:0000313" key="1">
    <source>
        <dbReference type="EMBL" id="MCU6704408.1"/>
    </source>
</evidence>
<evidence type="ECO:0000313" key="2">
    <source>
        <dbReference type="Proteomes" id="UP001208131"/>
    </source>
</evidence>
<accession>A0AAE3IDV6</accession>
<name>A0AAE3IDV6_9FIRM</name>
<dbReference type="EMBL" id="JAOQJZ010000001">
    <property type="protein sequence ID" value="MCU6704408.1"/>
    <property type="molecule type" value="Genomic_DNA"/>
</dbReference>
<gene>
    <name evidence="1" type="ORF">OCV57_00500</name>
</gene>
<comment type="caution">
    <text evidence="1">The sequence shown here is derived from an EMBL/GenBank/DDBJ whole genome shotgun (WGS) entry which is preliminary data.</text>
</comment>
<dbReference type="Proteomes" id="UP001208131">
    <property type="component" value="Unassembled WGS sequence"/>
</dbReference>
<organism evidence="1 2">
    <name type="scientific">Hominimerdicola aceti</name>
    <dbReference type="NCBI Taxonomy" id="2981726"/>
    <lineage>
        <taxon>Bacteria</taxon>
        <taxon>Bacillati</taxon>
        <taxon>Bacillota</taxon>
        <taxon>Clostridia</taxon>
        <taxon>Eubacteriales</taxon>
        <taxon>Oscillospiraceae</taxon>
        <taxon>Hominimerdicola</taxon>
    </lineage>
</organism>
<keyword evidence="2" id="KW-1185">Reference proteome</keyword>
<protein>
    <submittedName>
        <fullName evidence="1">Uncharacterized protein</fullName>
    </submittedName>
</protein>
<reference evidence="1 2" key="1">
    <citation type="journal article" date="2021" name="ISME Commun">
        <title>Automated analysis of genomic sequences facilitates high-throughput and comprehensive description of bacteria.</title>
        <authorList>
            <person name="Hitch T.C.A."/>
        </authorList>
    </citation>
    <scope>NUCLEOTIDE SEQUENCE [LARGE SCALE GENOMIC DNA]</scope>
    <source>
        <strain evidence="1 2">Sanger_31</strain>
    </source>
</reference>
<proteinExistence type="predicted"/>
<dbReference type="AlphaFoldDB" id="A0AAE3IDV6"/>
<dbReference type="RefSeq" id="WP_267300173.1">
    <property type="nucleotide sequence ID" value="NZ_JAOQJZ010000001.1"/>
</dbReference>
<sequence>MAKTINVQNTKMSIEEFNQFITANLDFILSNVPHNPTINKDDEWNDKIYDNYAKIDDDRK</sequence>